<evidence type="ECO:0000256" key="5">
    <source>
        <dbReference type="ARBA" id="ARBA00022605"/>
    </source>
</evidence>
<comment type="catalytic activity">
    <reaction evidence="10">
        <text>O-phospho-L-serine + H2O = L-serine + phosphate</text>
        <dbReference type="Rhea" id="RHEA:21208"/>
        <dbReference type="ChEBI" id="CHEBI:15377"/>
        <dbReference type="ChEBI" id="CHEBI:33384"/>
        <dbReference type="ChEBI" id="CHEBI:43474"/>
        <dbReference type="ChEBI" id="CHEBI:57524"/>
        <dbReference type="EC" id="3.1.3.3"/>
    </reaction>
</comment>
<accession>A0A1I2LVY2</accession>
<keyword evidence="13" id="KW-1185">Reference proteome</keyword>
<protein>
    <recommendedName>
        <fullName evidence="4">phosphoserine phosphatase</fullName>
        <ecNumber evidence="4">3.1.3.3</ecNumber>
    </recommendedName>
</protein>
<dbReference type="Gene3D" id="3.40.50.1000">
    <property type="entry name" value="HAD superfamily/HAD-like"/>
    <property type="match status" value="1"/>
</dbReference>
<evidence type="ECO:0000256" key="8">
    <source>
        <dbReference type="ARBA" id="ARBA00022842"/>
    </source>
</evidence>
<dbReference type="PANTHER" id="PTHR43344:SF2">
    <property type="entry name" value="PHOSPHOSERINE PHOSPHATASE"/>
    <property type="match status" value="1"/>
</dbReference>
<gene>
    <name evidence="12" type="ORF">SAMN05421541_12443</name>
</gene>
<comment type="pathway">
    <text evidence="2">Amino-acid biosynthesis; L-serine biosynthesis; L-serine from 3-phospho-D-glycerate: step 3/3.</text>
</comment>
<reference evidence="12 13" key="1">
    <citation type="submission" date="2016-10" db="EMBL/GenBank/DDBJ databases">
        <authorList>
            <person name="de Groot N.N."/>
        </authorList>
    </citation>
    <scope>NUCLEOTIDE SEQUENCE [LARGE SCALE GENOMIC DNA]</scope>
    <source>
        <strain evidence="12 13">DSM 43019</strain>
    </source>
</reference>
<evidence type="ECO:0000313" key="13">
    <source>
        <dbReference type="Proteomes" id="UP000199645"/>
    </source>
</evidence>
<dbReference type="GO" id="GO:0000287">
    <property type="term" value="F:magnesium ion binding"/>
    <property type="evidence" value="ECO:0007669"/>
    <property type="project" value="TreeGrafter"/>
</dbReference>
<dbReference type="EC" id="3.1.3.3" evidence="4"/>
<proteinExistence type="inferred from homology"/>
<evidence type="ECO:0000256" key="10">
    <source>
        <dbReference type="ARBA" id="ARBA00048138"/>
    </source>
</evidence>
<dbReference type="EMBL" id="FONV01000024">
    <property type="protein sequence ID" value="SFF82768.1"/>
    <property type="molecule type" value="Genomic_DNA"/>
</dbReference>
<name>A0A1I2LVY2_9ACTN</name>
<comment type="similarity">
    <text evidence="3">Belongs to the HAD-like hydrolase superfamily. SerB family.</text>
</comment>
<comment type="cofactor">
    <cofactor evidence="1">
        <name>Mg(2+)</name>
        <dbReference type="ChEBI" id="CHEBI:18420"/>
    </cofactor>
</comment>
<dbReference type="InterPro" id="IPR036412">
    <property type="entry name" value="HAD-like_sf"/>
</dbReference>
<keyword evidence="9" id="KW-0718">Serine biosynthesis</keyword>
<dbReference type="Pfam" id="PF12710">
    <property type="entry name" value="HAD"/>
    <property type="match status" value="1"/>
</dbReference>
<dbReference type="InterPro" id="IPR050582">
    <property type="entry name" value="HAD-like_SerB"/>
</dbReference>
<dbReference type="AlphaFoldDB" id="A0A1I2LVY2"/>
<evidence type="ECO:0000313" key="12">
    <source>
        <dbReference type="EMBL" id="SFF82768.1"/>
    </source>
</evidence>
<dbReference type="GO" id="GO:0036424">
    <property type="term" value="F:L-phosphoserine phosphatase activity"/>
    <property type="evidence" value="ECO:0007669"/>
    <property type="project" value="TreeGrafter"/>
</dbReference>
<sequence length="215" mass="22434">MVFFDVDGTLVPGTSSGQYLAGSLGHAPVVREAEAAYAAGALSNREVSVLDAEGWAGHEPAEVIGLLGSMPLVGGIAETVGWCRRNDLVPVLATLAWDVVGAFLCRRFGFDRACGPRLEVSDGRYTGRVAEHFDELGKRDFAVAVAGELGVPLSRCVAIGDSRSDLPLFAEVGLAVAVNATPEASAAAHVRADGDDLRAVLPLMAAWLPPTARQP</sequence>
<keyword evidence="6" id="KW-0479">Metal-binding</keyword>
<keyword evidence="7" id="KW-0378">Hydrolase</keyword>
<evidence type="ECO:0000256" key="9">
    <source>
        <dbReference type="ARBA" id="ARBA00023299"/>
    </source>
</evidence>
<evidence type="ECO:0000256" key="7">
    <source>
        <dbReference type="ARBA" id="ARBA00022801"/>
    </source>
</evidence>
<dbReference type="GO" id="GO:0005737">
    <property type="term" value="C:cytoplasm"/>
    <property type="evidence" value="ECO:0007669"/>
    <property type="project" value="TreeGrafter"/>
</dbReference>
<comment type="catalytic activity">
    <reaction evidence="11">
        <text>O-phospho-D-serine + H2O = D-serine + phosphate</text>
        <dbReference type="Rhea" id="RHEA:24873"/>
        <dbReference type="ChEBI" id="CHEBI:15377"/>
        <dbReference type="ChEBI" id="CHEBI:35247"/>
        <dbReference type="ChEBI" id="CHEBI:43474"/>
        <dbReference type="ChEBI" id="CHEBI:58680"/>
        <dbReference type="EC" id="3.1.3.3"/>
    </reaction>
</comment>
<evidence type="ECO:0000256" key="6">
    <source>
        <dbReference type="ARBA" id="ARBA00022723"/>
    </source>
</evidence>
<dbReference type="Proteomes" id="UP000199645">
    <property type="component" value="Unassembled WGS sequence"/>
</dbReference>
<dbReference type="PANTHER" id="PTHR43344">
    <property type="entry name" value="PHOSPHOSERINE PHOSPHATASE"/>
    <property type="match status" value="1"/>
</dbReference>
<evidence type="ECO:0000256" key="4">
    <source>
        <dbReference type="ARBA" id="ARBA00012640"/>
    </source>
</evidence>
<organism evidence="12 13">
    <name type="scientific">Actinoplanes philippinensis</name>
    <dbReference type="NCBI Taxonomy" id="35752"/>
    <lineage>
        <taxon>Bacteria</taxon>
        <taxon>Bacillati</taxon>
        <taxon>Actinomycetota</taxon>
        <taxon>Actinomycetes</taxon>
        <taxon>Micromonosporales</taxon>
        <taxon>Micromonosporaceae</taxon>
        <taxon>Actinoplanes</taxon>
    </lineage>
</organism>
<evidence type="ECO:0000256" key="1">
    <source>
        <dbReference type="ARBA" id="ARBA00001946"/>
    </source>
</evidence>
<dbReference type="GO" id="GO:0006564">
    <property type="term" value="P:L-serine biosynthetic process"/>
    <property type="evidence" value="ECO:0007669"/>
    <property type="project" value="UniProtKB-KW"/>
</dbReference>
<dbReference type="InterPro" id="IPR023214">
    <property type="entry name" value="HAD_sf"/>
</dbReference>
<dbReference type="SUPFAM" id="SSF56784">
    <property type="entry name" value="HAD-like"/>
    <property type="match status" value="1"/>
</dbReference>
<evidence type="ECO:0000256" key="2">
    <source>
        <dbReference type="ARBA" id="ARBA00005135"/>
    </source>
</evidence>
<evidence type="ECO:0000256" key="11">
    <source>
        <dbReference type="ARBA" id="ARBA00048523"/>
    </source>
</evidence>
<keyword evidence="5" id="KW-0028">Amino-acid biosynthesis</keyword>
<dbReference type="STRING" id="35752.SAMN05421541_12443"/>
<keyword evidence="8" id="KW-0460">Magnesium</keyword>
<evidence type="ECO:0000256" key="3">
    <source>
        <dbReference type="ARBA" id="ARBA00009184"/>
    </source>
</evidence>